<feature type="region of interest" description="Disordered" evidence="1">
    <location>
        <begin position="226"/>
        <end position="287"/>
    </location>
</feature>
<protein>
    <recommendedName>
        <fullName evidence="2">25S rRNA (uridine-N(3))-methyltransferase BMT5-like domain-containing protein</fullName>
    </recommendedName>
</protein>
<name>A0A1V9ZN60_9STRA</name>
<dbReference type="OrthoDB" id="273345at2759"/>
<dbReference type="GO" id="GO:0005737">
    <property type="term" value="C:cytoplasm"/>
    <property type="evidence" value="ECO:0007669"/>
    <property type="project" value="TreeGrafter"/>
</dbReference>
<sequence>MGKRRHNGASFDVRANKKLKLKQDNKASSEKLYTAKDVILVLGDGDFTFSKGLVEHRGSGINLIATSFDSSTAVRDKYKNAYTCINAIRQAKAHVLHDIDATKLDQLVHNDAVPALFDYIIFNFPHSGEQRVHINRVLLLDFFGSARSKLKFRGEVHISLKNKPPYSNWNVEDQAKASGFVLKERRPFRSKLFPGYNHRTTDPDAKKFEADQCTTYVFIVDRSRYPVPTEQPPKTPLVNTQPQDNSSKDKFNDTTKQHKPIPAKVEIPKPKKIESAKQSTPEEDLPMDVQRDIRLMILEKLNQLKYQ</sequence>
<dbReference type="Proteomes" id="UP000243217">
    <property type="component" value="Unassembled WGS sequence"/>
</dbReference>
<dbReference type="STRING" id="74557.A0A1V9ZN60"/>
<evidence type="ECO:0000313" key="3">
    <source>
        <dbReference type="EMBL" id="OQR99416.1"/>
    </source>
</evidence>
<dbReference type="Pfam" id="PF10354">
    <property type="entry name" value="BMT5-like"/>
    <property type="match status" value="1"/>
</dbReference>
<proteinExistence type="predicted"/>
<dbReference type="EMBL" id="JNBS01001812">
    <property type="protein sequence ID" value="OQR99416.1"/>
    <property type="molecule type" value="Genomic_DNA"/>
</dbReference>
<dbReference type="InterPro" id="IPR019446">
    <property type="entry name" value="BMT5-like"/>
</dbReference>
<evidence type="ECO:0000259" key="2">
    <source>
        <dbReference type="Pfam" id="PF10354"/>
    </source>
</evidence>
<feature type="compositionally biased region" description="Basic and acidic residues" evidence="1">
    <location>
        <begin position="246"/>
        <end position="256"/>
    </location>
</feature>
<dbReference type="GO" id="GO:0070042">
    <property type="term" value="F:rRNA (uridine-N3-)-methyltransferase activity"/>
    <property type="evidence" value="ECO:0007669"/>
    <property type="project" value="InterPro"/>
</dbReference>
<keyword evidence="4" id="KW-1185">Reference proteome</keyword>
<feature type="domain" description="25S rRNA (uridine-N(3))-methyltransferase BMT5-like" evidence="2">
    <location>
        <begin position="40"/>
        <end position="199"/>
    </location>
</feature>
<reference evidence="3 4" key="1">
    <citation type="journal article" date="2014" name="Genome Biol. Evol.">
        <title>The secreted proteins of Achlya hypogyna and Thraustotheca clavata identify the ancestral oomycete secretome and reveal gene acquisitions by horizontal gene transfer.</title>
        <authorList>
            <person name="Misner I."/>
            <person name="Blouin N."/>
            <person name="Leonard G."/>
            <person name="Richards T.A."/>
            <person name="Lane C.E."/>
        </authorList>
    </citation>
    <scope>NUCLEOTIDE SEQUENCE [LARGE SCALE GENOMIC DNA]</scope>
    <source>
        <strain evidence="3 4">ATCC 34112</strain>
    </source>
</reference>
<organism evidence="3 4">
    <name type="scientific">Thraustotheca clavata</name>
    <dbReference type="NCBI Taxonomy" id="74557"/>
    <lineage>
        <taxon>Eukaryota</taxon>
        <taxon>Sar</taxon>
        <taxon>Stramenopiles</taxon>
        <taxon>Oomycota</taxon>
        <taxon>Saprolegniomycetes</taxon>
        <taxon>Saprolegniales</taxon>
        <taxon>Achlyaceae</taxon>
        <taxon>Thraustotheca</taxon>
    </lineage>
</organism>
<feature type="compositionally biased region" description="Basic and acidic residues" evidence="1">
    <location>
        <begin position="266"/>
        <end position="275"/>
    </location>
</feature>
<gene>
    <name evidence="3" type="ORF">THRCLA_06527</name>
</gene>
<accession>A0A1V9ZN60</accession>
<dbReference type="AlphaFoldDB" id="A0A1V9ZN60"/>
<evidence type="ECO:0000256" key="1">
    <source>
        <dbReference type="SAM" id="MobiDB-lite"/>
    </source>
</evidence>
<comment type="caution">
    <text evidence="3">The sequence shown here is derived from an EMBL/GenBank/DDBJ whole genome shotgun (WGS) entry which is preliminary data.</text>
</comment>
<dbReference type="PANTHER" id="PTHR11538">
    <property type="entry name" value="PHENYLALANYL-TRNA SYNTHETASE"/>
    <property type="match status" value="1"/>
</dbReference>
<dbReference type="GO" id="GO:0070475">
    <property type="term" value="P:rRNA base methylation"/>
    <property type="evidence" value="ECO:0007669"/>
    <property type="project" value="InterPro"/>
</dbReference>
<dbReference type="PANTHER" id="PTHR11538:SF26">
    <property type="entry name" value="FERREDOXIN-FOLD ANTICODON-BINDING DOMAIN-CONTAINING PROTEIN 1"/>
    <property type="match status" value="1"/>
</dbReference>
<evidence type="ECO:0000313" key="4">
    <source>
        <dbReference type="Proteomes" id="UP000243217"/>
    </source>
</evidence>